<reference evidence="2" key="1">
    <citation type="submission" date="2023-08" db="EMBL/GenBank/DDBJ databases">
        <authorList>
            <person name="Chen Y."/>
            <person name="Shah S."/>
            <person name="Dougan E. K."/>
            <person name="Thang M."/>
            <person name="Chan C."/>
        </authorList>
    </citation>
    <scope>NUCLEOTIDE SEQUENCE</scope>
</reference>
<proteinExistence type="predicted"/>
<gene>
    <name evidence="2" type="ORF">EVOR1521_LOCUS24934</name>
</gene>
<dbReference type="Proteomes" id="UP001178507">
    <property type="component" value="Unassembled WGS sequence"/>
</dbReference>
<dbReference type="AlphaFoldDB" id="A0AA36JBE1"/>
<evidence type="ECO:0000313" key="2">
    <source>
        <dbReference type="EMBL" id="CAJ1401893.1"/>
    </source>
</evidence>
<protein>
    <submittedName>
        <fullName evidence="2">Uncharacterized protein</fullName>
    </submittedName>
</protein>
<name>A0AA36JBE1_9DINO</name>
<evidence type="ECO:0000256" key="1">
    <source>
        <dbReference type="SAM" id="MobiDB-lite"/>
    </source>
</evidence>
<evidence type="ECO:0000313" key="3">
    <source>
        <dbReference type="Proteomes" id="UP001178507"/>
    </source>
</evidence>
<accession>A0AA36JBE1</accession>
<comment type="caution">
    <text evidence="2">The sequence shown here is derived from an EMBL/GenBank/DDBJ whole genome shotgun (WGS) entry which is preliminary data.</text>
</comment>
<sequence length="756" mass="84945">MWLRALLTGCGAGADEVNKYGTHSCKATTLSWAAKAGMGRVTRATLGYHSKGRDGAELVYGRDNVAGPLRLLEELIGKIACKSFLPDASRSGYFAKAVTEEHAHEGEHAEDEQDVSSSEDSVDEERPDHEHEEAAVGEVVGELELPLEGYYDFSSEMLFRHSVSRVIHRVEDEAGDRFACGRFGSDAYIHRLKAAGLEDDLVDIIKLGGIVNLSRLAFVSAYTPGAADEGPLMEAFESLIGRPGTVAEKACFRRVFHEAYAAATSEMRQQMEKIEDQTSRRLTQPERTERYRAQVDRLPGVSITGANEPSDSLVDVTTSMYEENRLRWIDWSRCTSREQELQGDPKKDVSFSLDSSTGRLKVEPKRDCDRADTSTEVMLMYALTRRALAVEQANICSYAKMMLWTQRLMKSRMDEPPLGYARPSMKQLMMADQKLFMELADATRDGIQSTPEGRPVELLMDRIMYSSQVMCVLNPLPLMSHGKSESSGASATKPKEGPYVRSGPKGRSKGKSGGKFVRMPQQLIGCKAFTNSGEPICYNFNLKSCSEKELEKAELEIHANMPAHMQTVMEGKKLLLLERIRCSADQEHESAIWDITMEECHTKGWLDGPYNWAELGNKFGHRWLPCKRFGVWQRNKWRPIDDFSDNGVNSCYSVVEKIDLRALDETVWVCAAFLRSTLATGAVDFELSDGTKIRGKVRTFWRRKTGAADVKIKTVDLASAYKQLGLSEIDRHRFWDVKGVLRWQIFATLRDARPER</sequence>
<dbReference type="EMBL" id="CAUJNA010003433">
    <property type="protein sequence ID" value="CAJ1401893.1"/>
    <property type="molecule type" value="Genomic_DNA"/>
</dbReference>
<keyword evidence="3" id="KW-1185">Reference proteome</keyword>
<feature type="region of interest" description="Disordered" evidence="1">
    <location>
        <begin position="482"/>
        <end position="514"/>
    </location>
</feature>
<feature type="compositionally biased region" description="Basic and acidic residues" evidence="1">
    <location>
        <begin position="124"/>
        <end position="133"/>
    </location>
</feature>
<organism evidence="2 3">
    <name type="scientific">Effrenium voratum</name>
    <dbReference type="NCBI Taxonomy" id="2562239"/>
    <lineage>
        <taxon>Eukaryota</taxon>
        <taxon>Sar</taxon>
        <taxon>Alveolata</taxon>
        <taxon>Dinophyceae</taxon>
        <taxon>Suessiales</taxon>
        <taxon>Symbiodiniaceae</taxon>
        <taxon>Effrenium</taxon>
    </lineage>
</organism>
<feature type="region of interest" description="Disordered" evidence="1">
    <location>
        <begin position="100"/>
        <end position="133"/>
    </location>
</feature>